<evidence type="ECO:0000256" key="2">
    <source>
        <dbReference type="SAM" id="Phobius"/>
    </source>
</evidence>
<name>A0A7S4MEL0_9EUKA</name>
<proteinExistence type="predicted"/>
<keyword evidence="2" id="KW-0812">Transmembrane</keyword>
<keyword evidence="2" id="KW-0472">Membrane</keyword>
<gene>
    <name evidence="3" type="ORF">VSP0166_LOCUS8084</name>
</gene>
<feature type="compositionally biased region" description="Basic and acidic residues" evidence="1">
    <location>
        <begin position="53"/>
        <end position="66"/>
    </location>
</feature>
<protein>
    <submittedName>
        <fullName evidence="3">Uncharacterized protein</fullName>
    </submittedName>
</protein>
<sequence>MAFPLAAPLFAGSLEALLVAFGITTAVVGVAALAANSNLPAKVRQYATTHAQTLERDMKKNEEREPTPFTAPELFEYTNIKGKKVALKKKVGEVWEADLLHGNHYEVYTSRKQFEKGVRNRAVTLDGRRMPGASGRI</sequence>
<organism evidence="3">
    <name type="scientific">Vannella robusta</name>
    <dbReference type="NCBI Taxonomy" id="1487602"/>
    <lineage>
        <taxon>Eukaryota</taxon>
        <taxon>Amoebozoa</taxon>
        <taxon>Discosea</taxon>
        <taxon>Flabellinia</taxon>
        <taxon>Vannellidae</taxon>
        <taxon>Vannella</taxon>
    </lineage>
</organism>
<keyword evidence="2" id="KW-1133">Transmembrane helix</keyword>
<feature type="transmembrane region" description="Helical" evidence="2">
    <location>
        <begin position="16"/>
        <end position="35"/>
    </location>
</feature>
<dbReference type="EMBL" id="HBKP01011516">
    <property type="protein sequence ID" value="CAE2218344.1"/>
    <property type="molecule type" value="Transcribed_RNA"/>
</dbReference>
<evidence type="ECO:0000256" key="1">
    <source>
        <dbReference type="SAM" id="MobiDB-lite"/>
    </source>
</evidence>
<feature type="region of interest" description="Disordered" evidence="1">
    <location>
        <begin position="50"/>
        <end position="70"/>
    </location>
</feature>
<reference evidence="3" key="1">
    <citation type="submission" date="2021-01" db="EMBL/GenBank/DDBJ databases">
        <authorList>
            <person name="Corre E."/>
            <person name="Pelletier E."/>
            <person name="Niang G."/>
            <person name="Scheremetjew M."/>
            <person name="Finn R."/>
            <person name="Kale V."/>
            <person name="Holt S."/>
            <person name="Cochrane G."/>
            <person name="Meng A."/>
            <person name="Brown T."/>
            <person name="Cohen L."/>
        </authorList>
    </citation>
    <scope>NUCLEOTIDE SEQUENCE</scope>
    <source>
        <strain evidence="3">DIVA3 518/3/11/1/6</strain>
    </source>
</reference>
<evidence type="ECO:0000313" key="3">
    <source>
        <dbReference type="EMBL" id="CAE2218344.1"/>
    </source>
</evidence>
<dbReference type="AlphaFoldDB" id="A0A7S4MEL0"/>
<accession>A0A7S4MEL0</accession>